<dbReference type="SUPFAM" id="SSF101327">
    <property type="entry name" value="YgfB-like"/>
    <property type="match status" value="1"/>
</dbReference>
<dbReference type="RefSeq" id="WP_183625882.1">
    <property type="nucleotide sequence ID" value="NZ_JACIDX010000008.1"/>
</dbReference>
<protein>
    <submittedName>
        <fullName evidence="1">YecA family protein</fullName>
    </submittedName>
</protein>
<evidence type="ECO:0000313" key="1">
    <source>
        <dbReference type="EMBL" id="MBB3955517.1"/>
    </source>
</evidence>
<comment type="caution">
    <text evidence="1">The sequence shown here is derived from an EMBL/GenBank/DDBJ whole genome shotgun (WGS) entry which is preliminary data.</text>
</comment>
<reference evidence="1 2" key="1">
    <citation type="submission" date="2020-08" db="EMBL/GenBank/DDBJ databases">
        <title>Genomic Encyclopedia of Type Strains, Phase IV (KMG-IV): sequencing the most valuable type-strain genomes for metagenomic binning, comparative biology and taxonomic classification.</title>
        <authorList>
            <person name="Goeker M."/>
        </authorList>
    </citation>
    <scope>NUCLEOTIDE SEQUENCE [LARGE SCALE GENOMIC DNA]</scope>
    <source>
        <strain evidence="1 2">DSM 27057</strain>
    </source>
</reference>
<sequence>MSGFDKLALPNEELEAWLAVKVNRRPLVRTMSALDGFATAALTGPPFPDPQYWICPAVGLPFDVLTNGTELELAVFASVAVVHNRINETFFNRPHEYAPKFAVKADGRIDPRPWCQGFYAAMNLNMKDWKPLLNRSNIHHGLLLPILIYCVDKKGLPVLGKPRSGPETEHFLESEAYLDISVVVPAIKEIHDPIRYPSHHSATA</sequence>
<dbReference type="Pfam" id="PF03695">
    <property type="entry name" value="UPF0149"/>
    <property type="match status" value="1"/>
</dbReference>
<dbReference type="NCBIfam" id="TIGR02292">
    <property type="entry name" value="ygfB_yecA"/>
    <property type="match status" value="1"/>
</dbReference>
<dbReference type="EMBL" id="JACIDX010000008">
    <property type="protein sequence ID" value="MBB3955517.1"/>
    <property type="molecule type" value="Genomic_DNA"/>
</dbReference>
<accession>A0A7W6CGN8</accession>
<evidence type="ECO:0000313" key="2">
    <source>
        <dbReference type="Proteomes" id="UP000548867"/>
    </source>
</evidence>
<gene>
    <name evidence="1" type="ORF">GGR38_002471</name>
</gene>
<name>A0A7W6CGN8_9SPHN</name>
<keyword evidence="2" id="KW-1185">Reference proteome</keyword>
<dbReference type="InterPro" id="IPR011978">
    <property type="entry name" value="YgfB-like"/>
</dbReference>
<dbReference type="Proteomes" id="UP000548867">
    <property type="component" value="Unassembled WGS sequence"/>
</dbReference>
<dbReference type="InterPro" id="IPR036255">
    <property type="entry name" value="YgfB-like_sf"/>
</dbReference>
<dbReference type="AlphaFoldDB" id="A0A7W6CGN8"/>
<proteinExistence type="predicted"/>
<organism evidence="1 2">
    <name type="scientific">Novosphingobium sediminicola</name>
    <dbReference type="NCBI Taxonomy" id="563162"/>
    <lineage>
        <taxon>Bacteria</taxon>
        <taxon>Pseudomonadati</taxon>
        <taxon>Pseudomonadota</taxon>
        <taxon>Alphaproteobacteria</taxon>
        <taxon>Sphingomonadales</taxon>
        <taxon>Sphingomonadaceae</taxon>
        <taxon>Novosphingobium</taxon>
    </lineage>
</organism>